<organism evidence="1 2">
    <name type="scientific">Novibacillus thermophilus</name>
    <dbReference type="NCBI Taxonomy" id="1471761"/>
    <lineage>
        <taxon>Bacteria</taxon>
        <taxon>Bacillati</taxon>
        <taxon>Bacillota</taxon>
        <taxon>Bacilli</taxon>
        <taxon>Bacillales</taxon>
        <taxon>Thermoactinomycetaceae</taxon>
        <taxon>Novibacillus</taxon>
    </lineage>
</organism>
<gene>
    <name evidence="1" type="ORF">B0W44_13065</name>
</gene>
<dbReference type="AlphaFoldDB" id="A0A1U9K985"/>
<dbReference type="NCBIfam" id="TIGR03898">
    <property type="entry name" value="lanti_MRSA_kill"/>
    <property type="match status" value="1"/>
</dbReference>
<sequence length="80" mass="8525">MSEQLVRAWKDPDYRETVQLNVAHPSGEALTEISDDELMRINGGADDAQAAAVTPTPLTSSMPCTVGIGIGTVIYSVMKC</sequence>
<evidence type="ECO:0000313" key="2">
    <source>
        <dbReference type="Proteomes" id="UP000188603"/>
    </source>
</evidence>
<reference evidence="1 2" key="1">
    <citation type="journal article" date="2015" name="Int. J. Syst. Evol. Microbiol.">
        <title>Novibacillus thermophilus gen. nov., sp. nov., a Gram-staining-negative and moderately thermophilic member of the family Thermoactinomycetaceae.</title>
        <authorList>
            <person name="Yang G."/>
            <person name="Chen J."/>
            <person name="Zhou S."/>
        </authorList>
    </citation>
    <scope>NUCLEOTIDE SEQUENCE [LARGE SCALE GENOMIC DNA]</scope>
    <source>
        <strain evidence="1 2">SG-1</strain>
    </source>
</reference>
<proteinExistence type="predicted"/>
<dbReference type="RefSeq" id="WP_169835568.1">
    <property type="nucleotide sequence ID" value="NZ_CP019699.1"/>
</dbReference>
<dbReference type="GO" id="GO:0042742">
    <property type="term" value="P:defense response to bacterium"/>
    <property type="evidence" value="ECO:0007669"/>
    <property type="project" value="InterPro"/>
</dbReference>
<evidence type="ECO:0008006" key="3">
    <source>
        <dbReference type="Google" id="ProtNLM"/>
    </source>
</evidence>
<dbReference type="STRING" id="1471761.B0W44_13065"/>
<accession>A0A1U9K985</accession>
<protein>
    <recommendedName>
        <fullName evidence="3">Type 2 lantibiotic</fullName>
    </recommendedName>
</protein>
<dbReference type="InterPro" id="IPR027635">
    <property type="entry name" value="Lantibiotic2_lead_pep_dom"/>
</dbReference>
<dbReference type="Proteomes" id="UP000188603">
    <property type="component" value="Chromosome"/>
</dbReference>
<dbReference type="EMBL" id="CP019699">
    <property type="protein sequence ID" value="AQS56553.1"/>
    <property type="molecule type" value="Genomic_DNA"/>
</dbReference>
<dbReference type="KEGG" id="ntr:B0W44_13065"/>
<dbReference type="NCBIfam" id="NF000539">
    <property type="entry name" value="plantaricin"/>
    <property type="match status" value="1"/>
</dbReference>
<name>A0A1U9K985_9BACL</name>
<keyword evidence="2" id="KW-1185">Reference proteome</keyword>
<evidence type="ECO:0000313" key="1">
    <source>
        <dbReference type="EMBL" id="AQS56553.1"/>
    </source>
</evidence>